<dbReference type="Pfam" id="PF01734">
    <property type="entry name" value="Patatin"/>
    <property type="match status" value="1"/>
</dbReference>
<evidence type="ECO:0000313" key="6">
    <source>
        <dbReference type="EMBL" id="AMQ94101.1"/>
    </source>
</evidence>
<dbReference type="EMBL" id="PCGW01000012">
    <property type="protein sequence ID" value="PHO20388.1"/>
    <property type="molecule type" value="Genomic_DNA"/>
</dbReference>
<evidence type="ECO:0000256" key="4">
    <source>
        <dbReference type="PROSITE-ProRule" id="PRU01161"/>
    </source>
</evidence>
<name>A0A5D0EK71_AGGAC</name>
<dbReference type="Proteomes" id="UP000072236">
    <property type="component" value="Chromosome"/>
</dbReference>
<dbReference type="Gene3D" id="3.40.1090.10">
    <property type="entry name" value="Cytosolic phospholipase A2 catalytic domain"/>
    <property type="match status" value="1"/>
</dbReference>
<comment type="caution">
    <text evidence="4">Lacks conserved residue(s) required for the propagation of feature annotation.</text>
</comment>
<feature type="short sequence motif" description="GXSXG" evidence="4">
    <location>
        <begin position="104"/>
        <end position="108"/>
    </location>
</feature>
<dbReference type="GO" id="GO:0016787">
    <property type="term" value="F:hydrolase activity"/>
    <property type="evidence" value="ECO:0007669"/>
    <property type="project" value="UniProtKB-UniRule"/>
</dbReference>
<evidence type="ECO:0000313" key="11">
    <source>
        <dbReference type="Proteomes" id="UP000323012"/>
    </source>
</evidence>
<keyword evidence="3 4" id="KW-0443">Lipid metabolism</keyword>
<dbReference type="OrthoDB" id="8541087at2"/>
<proteinExistence type="predicted"/>
<feature type="short sequence motif" description="DGA/G" evidence="4">
    <location>
        <begin position="292"/>
        <end position="294"/>
    </location>
</feature>
<evidence type="ECO:0000313" key="9">
    <source>
        <dbReference type="Proteomes" id="UP000072236"/>
    </source>
</evidence>
<dbReference type="KEGG" id="aact:ACT75_05930"/>
<dbReference type="GO" id="GO:0016042">
    <property type="term" value="P:lipid catabolic process"/>
    <property type="evidence" value="ECO:0007669"/>
    <property type="project" value="UniProtKB-UniRule"/>
</dbReference>
<evidence type="ECO:0000256" key="2">
    <source>
        <dbReference type="ARBA" id="ARBA00022963"/>
    </source>
</evidence>
<keyword evidence="1 4" id="KW-0378">Hydrolase</keyword>
<reference evidence="7 10" key="2">
    <citation type="submission" date="2017-10" db="EMBL/GenBank/DDBJ databases">
        <title>Draft genome sequences of Aggregatibacter actinomycetemcomitans strains 310a and 310b.</title>
        <authorList>
            <person name="May A.C."/>
            <person name="Ohta H."/>
            <person name="Maeda H."/>
            <person name="Kokeguchi S."/>
            <person name="Cugini C."/>
        </authorList>
    </citation>
    <scope>NUCLEOTIDE SEQUENCE [LARGE SCALE GENOMIC DNA]</scope>
    <source>
        <strain evidence="7 10">310b</strain>
    </source>
</reference>
<dbReference type="EMBL" id="VSED01000012">
    <property type="protein sequence ID" value="TYA39022.1"/>
    <property type="molecule type" value="Genomic_DNA"/>
</dbReference>
<sequence length="454" mass="50799">MMHANFPFRLTFLAGGLALLAACHSIIYQPAKTIKQIDLQRGYRLENTMQQALQKENLVIMAFSGGGSRAASLGYGVLEQFKNASVRPTEKGNTLLQNIDVVYGVSGGSVLAAYFALEGQDVIPKFNESFLKKDFQKKVINEVFSMSNVPRLTSPQFGRSDLLQEQLNLALYKGKKFADLAQHRKGPFTVINATDMTMGQKISFTQDFFDWLCLDLNDIEIARAVAASSAVPLIFSPVTLNNHGGSCHIHNKKAMLTEQPGYWLLLSNFNAMEKRFARYQNNPEKTYLHLVDGGLTDNLGLASLLDMSNLLSMHELYTELKKSNLRNIVVVNVNAQNENTSQIDKSADVPGVKEVVNTVISVPIDKATESTLQYSQKFADQWNAYTKRKKDVKIKIYFVNLSLRNLPEGQLKTDVLHIGTSFYLPESDVDKLREAAKILLEQSKEYQEALKALQ</sequence>
<feature type="active site" description="Proton acceptor" evidence="4">
    <location>
        <position position="292"/>
    </location>
</feature>
<feature type="active site" description="Nucleophile" evidence="4">
    <location>
        <position position="106"/>
    </location>
</feature>
<dbReference type="Proteomes" id="UP000226080">
    <property type="component" value="Unassembled WGS sequence"/>
</dbReference>
<organism evidence="8 11">
    <name type="scientific">Aggregatibacter actinomycetemcomitans</name>
    <name type="common">Actinobacillus actinomycetemcomitans</name>
    <name type="synonym">Haemophilus actinomycetemcomitans</name>
    <dbReference type="NCBI Taxonomy" id="714"/>
    <lineage>
        <taxon>Bacteria</taxon>
        <taxon>Pseudomonadati</taxon>
        <taxon>Pseudomonadota</taxon>
        <taxon>Gammaproteobacteria</taxon>
        <taxon>Pasteurellales</taxon>
        <taxon>Pasteurellaceae</taxon>
        <taxon>Aggregatibacter</taxon>
    </lineage>
</organism>
<dbReference type="AlphaFoldDB" id="A0A5D0EK71"/>
<dbReference type="InterPro" id="IPR002641">
    <property type="entry name" value="PNPLA_dom"/>
</dbReference>
<dbReference type="PANTHER" id="PTHR14226">
    <property type="entry name" value="NEUROPATHY TARGET ESTERASE/SWISS CHEESE D.MELANOGASTER"/>
    <property type="match status" value="1"/>
</dbReference>
<evidence type="ECO:0000313" key="7">
    <source>
        <dbReference type="EMBL" id="PHO20388.1"/>
    </source>
</evidence>
<feature type="domain" description="PNPLA" evidence="5">
    <location>
        <begin position="61"/>
        <end position="305"/>
    </location>
</feature>
<evidence type="ECO:0000256" key="3">
    <source>
        <dbReference type="ARBA" id="ARBA00023098"/>
    </source>
</evidence>
<evidence type="ECO:0000256" key="1">
    <source>
        <dbReference type="ARBA" id="ARBA00022801"/>
    </source>
</evidence>
<evidence type="ECO:0000313" key="8">
    <source>
        <dbReference type="EMBL" id="TYA39022.1"/>
    </source>
</evidence>
<keyword evidence="10" id="KW-1185">Reference proteome</keyword>
<evidence type="ECO:0000313" key="10">
    <source>
        <dbReference type="Proteomes" id="UP000226080"/>
    </source>
</evidence>
<dbReference type="InterPro" id="IPR050301">
    <property type="entry name" value="NTE"/>
</dbReference>
<evidence type="ECO:0000259" key="5">
    <source>
        <dbReference type="PROSITE" id="PS51635"/>
    </source>
</evidence>
<dbReference type="RefSeq" id="WP_005539615.1">
    <property type="nucleotide sequence ID" value="NZ_CP012959.1"/>
</dbReference>
<reference evidence="8 11" key="3">
    <citation type="submission" date="2019-08" db="EMBL/GenBank/DDBJ databases">
        <title>Whole genome sequencing of Aggregatibacter actinomycetemcomitans cultured from blood stream infections in Denmark reveals a novel phylogenetic lineage expressing serotype a membrane O polysaccharide.</title>
        <authorList>
            <person name="Nedergaard S."/>
            <person name="Kobel C.M."/>
            <person name="Nielsen M.B."/>
            <person name="Moeller R.T."/>
            <person name="Jensen A.B."/>
            <person name="Noerskov-Lauritsen N."/>
        </authorList>
    </citation>
    <scope>NUCLEOTIDE SEQUENCE [LARGE SCALE GENOMIC DNA]</scope>
    <source>
        <strain evidence="8 11">PN_563</strain>
    </source>
</reference>
<dbReference type="EMBL" id="CP012959">
    <property type="protein sequence ID" value="AMQ94101.1"/>
    <property type="molecule type" value="Genomic_DNA"/>
</dbReference>
<dbReference type="PANTHER" id="PTHR14226:SF78">
    <property type="entry name" value="SLR0060 PROTEIN"/>
    <property type="match status" value="1"/>
</dbReference>
<protein>
    <submittedName>
        <fullName evidence="6 8">Patatin</fullName>
    </submittedName>
</protein>
<dbReference type="InterPro" id="IPR016035">
    <property type="entry name" value="Acyl_Trfase/lysoPLipase"/>
</dbReference>
<dbReference type="Proteomes" id="UP000323012">
    <property type="component" value="Unassembled WGS sequence"/>
</dbReference>
<gene>
    <name evidence="6" type="ORF">ACT75_05930</name>
    <name evidence="7" type="ORF">CQR80_07205</name>
    <name evidence="8" type="ORF">FXB79_05630</name>
</gene>
<reference evidence="6 9" key="1">
    <citation type="submission" date="2015-10" db="EMBL/GenBank/DDBJ databases">
        <title>Tn-seq of a polymicrobial infection.</title>
        <authorList>
            <person name="Stacy A."/>
            <person name="Rumbaugh K.P."/>
            <person name="Whiteley M."/>
        </authorList>
    </citation>
    <scope>NUCLEOTIDE SEQUENCE [LARGE SCALE GENOMIC DNA]</scope>
    <source>
        <strain evidence="6 9">624</strain>
    </source>
</reference>
<dbReference type="PROSITE" id="PS51635">
    <property type="entry name" value="PNPLA"/>
    <property type="match status" value="1"/>
</dbReference>
<keyword evidence="2 4" id="KW-0442">Lipid degradation</keyword>
<dbReference type="SUPFAM" id="SSF52151">
    <property type="entry name" value="FabD/lysophospholipase-like"/>
    <property type="match status" value="1"/>
</dbReference>
<accession>A0A5D0EK71</accession>